<reference evidence="2 3" key="2">
    <citation type="submission" date="2015-05" db="EMBL/GenBank/DDBJ databases">
        <title>Distinctive expansion of gene families associated with plant cell wall degradation and secondary metabolism in the genomes of grapevine trunk pathogens.</title>
        <authorList>
            <person name="Lawrence D.P."/>
            <person name="Travadon R."/>
            <person name="Rolshausen P.E."/>
            <person name="Baumgartner K."/>
        </authorList>
    </citation>
    <scope>NUCLEOTIDE SEQUENCE [LARGE SCALE GENOMIC DNA]</scope>
    <source>
        <strain evidence="2">DS831</strain>
    </source>
</reference>
<evidence type="ECO:0000313" key="2">
    <source>
        <dbReference type="EMBL" id="KKY27185.1"/>
    </source>
</evidence>
<proteinExistence type="predicted"/>
<protein>
    <submittedName>
        <fullName evidence="2">Uncharacterized protein</fullName>
    </submittedName>
</protein>
<dbReference type="AlphaFoldDB" id="A0A0G2HFD7"/>
<gene>
    <name evidence="2" type="ORF">UCDDS831_g00932</name>
</gene>
<feature type="compositionally biased region" description="Basic and acidic residues" evidence="1">
    <location>
        <begin position="9"/>
        <end position="37"/>
    </location>
</feature>
<name>A0A0G2HFD7_9PEZI</name>
<dbReference type="Proteomes" id="UP000034182">
    <property type="component" value="Unassembled WGS sequence"/>
</dbReference>
<evidence type="ECO:0000313" key="3">
    <source>
        <dbReference type="Proteomes" id="UP000034182"/>
    </source>
</evidence>
<organism evidence="2 3">
    <name type="scientific">Diplodia seriata</name>
    <dbReference type="NCBI Taxonomy" id="420778"/>
    <lineage>
        <taxon>Eukaryota</taxon>
        <taxon>Fungi</taxon>
        <taxon>Dikarya</taxon>
        <taxon>Ascomycota</taxon>
        <taxon>Pezizomycotina</taxon>
        <taxon>Dothideomycetes</taxon>
        <taxon>Dothideomycetes incertae sedis</taxon>
        <taxon>Botryosphaeriales</taxon>
        <taxon>Botryosphaeriaceae</taxon>
        <taxon>Diplodia</taxon>
    </lineage>
</organism>
<evidence type="ECO:0000256" key="1">
    <source>
        <dbReference type="SAM" id="MobiDB-lite"/>
    </source>
</evidence>
<accession>A0A0G2HFD7</accession>
<comment type="caution">
    <text evidence="2">The sequence shown here is derived from an EMBL/GenBank/DDBJ whole genome shotgun (WGS) entry which is preliminary data.</text>
</comment>
<sequence>MQLQAPKQPRTEPKTQVELEVQNEDKVATNETKKDQHGANFAGIATPKPNSLTTDPELPLTPAKAHSGTGGADVHGLAKALTGEEQTTRVPILVEKALEASYQERNATPNAAEVVEDVNPNCSLDEKLADTLQRLRSGNWMNAHFTNEVVRMVATADPSCCVIDPDRICPDEGEQTRQSTAPSRS</sequence>
<reference evidence="2 3" key="1">
    <citation type="submission" date="2015-03" db="EMBL/GenBank/DDBJ databases">
        <authorList>
            <person name="Morales-Cruz A."/>
            <person name="Amrine K.C."/>
            <person name="Cantu D."/>
        </authorList>
    </citation>
    <scope>NUCLEOTIDE SEQUENCE [LARGE SCALE GENOMIC DNA]</scope>
    <source>
        <strain evidence="2">DS831</strain>
    </source>
</reference>
<dbReference type="EMBL" id="LAQI01000024">
    <property type="protein sequence ID" value="KKY27185.1"/>
    <property type="molecule type" value="Genomic_DNA"/>
</dbReference>
<feature type="region of interest" description="Disordered" evidence="1">
    <location>
        <begin position="1"/>
        <end position="56"/>
    </location>
</feature>